<evidence type="ECO:0000313" key="1">
    <source>
        <dbReference type="EMBL" id="KAK6992869.1"/>
    </source>
</evidence>
<gene>
    <name evidence="3" type="ORF">R3P38DRAFT_2770259</name>
    <name evidence="2" type="ORF">R3P38DRAFT_2774479</name>
    <name evidence="1" type="ORF">R3P38DRAFT_2801686</name>
</gene>
<sequence>MDNVDLRHMFQSFAAGAEHSNSADCRFFAFDRPDIDYVLTRDRTIPNTVHGHIDCFSYKATTPPPPLRHRIANVVKRYPQQYHAWLIGEVHSVEAVFDRRLSSVAFPDTINCWIITLKCPSHSGSAGKRVFKRQLRALKSLSSCRCHPPPLKDCDPPADCTMYTWIGPVVDDSATIQVTVDCEKMALWEGDLWAFWPGQHIQVRVTLECQDGVQFKRSYSAWLDSFAIFDGALIEGL</sequence>
<evidence type="ECO:0000313" key="4">
    <source>
        <dbReference type="Proteomes" id="UP001362999"/>
    </source>
</evidence>
<dbReference type="EMBL" id="JAWWNJ010000025">
    <property type="protein sequence ID" value="KAK7030511.1"/>
    <property type="molecule type" value="Genomic_DNA"/>
</dbReference>
<evidence type="ECO:0000313" key="2">
    <source>
        <dbReference type="EMBL" id="KAK7030511.1"/>
    </source>
</evidence>
<organism evidence="2 4">
    <name type="scientific">Favolaschia claudopus</name>
    <dbReference type="NCBI Taxonomy" id="2862362"/>
    <lineage>
        <taxon>Eukaryota</taxon>
        <taxon>Fungi</taxon>
        <taxon>Dikarya</taxon>
        <taxon>Basidiomycota</taxon>
        <taxon>Agaricomycotina</taxon>
        <taxon>Agaricomycetes</taxon>
        <taxon>Agaricomycetidae</taxon>
        <taxon>Agaricales</taxon>
        <taxon>Marasmiineae</taxon>
        <taxon>Mycenaceae</taxon>
        <taxon>Favolaschia</taxon>
    </lineage>
</organism>
<dbReference type="EMBL" id="JAWWNJ010000017">
    <property type="protein sequence ID" value="KAK7037900.1"/>
    <property type="molecule type" value="Genomic_DNA"/>
</dbReference>
<reference evidence="2 4" key="1">
    <citation type="journal article" date="2024" name="J Genomics">
        <title>Draft genome sequencing and assembly of Favolaschia claudopus CIRM-BRFM 2984 isolated from oak limbs.</title>
        <authorList>
            <person name="Navarro D."/>
            <person name="Drula E."/>
            <person name="Chaduli D."/>
            <person name="Cazenave R."/>
            <person name="Ahrendt S."/>
            <person name="Wang J."/>
            <person name="Lipzen A."/>
            <person name="Daum C."/>
            <person name="Barry K."/>
            <person name="Grigoriev I.V."/>
            <person name="Favel A."/>
            <person name="Rosso M.N."/>
            <person name="Martin F."/>
        </authorList>
    </citation>
    <scope>NUCLEOTIDE SEQUENCE [LARGE SCALE GENOMIC DNA]</scope>
    <source>
        <strain evidence="2 4">CIRM-BRFM 2984</strain>
    </source>
</reference>
<dbReference type="AlphaFoldDB" id="A0AAW0BUG1"/>
<protein>
    <submittedName>
        <fullName evidence="2">Uncharacterized protein</fullName>
    </submittedName>
</protein>
<dbReference type="Proteomes" id="UP001362999">
    <property type="component" value="Unassembled WGS sequence"/>
</dbReference>
<evidence type="ECO:0000313" key="3">
    <source>
        <dbReference type="EMBL" id="KAK7037900.1"/>
    </source>
</evidence>
<keyword evidence="4" id="KW-1185">Reference proteome</keyword>
<proteinExistence type="predicted"/>
<comment type="caution">
    <text evidence="2">The sequence shown here is derived from an EMBL/GenBank/DDBJ whole genome shotgun (WGS) entry which is preliminary data.</text>
</comment>
<accession>A0AAW0BUG1</accession>
<name>A0AAW0BUG1_9AGAR</name>
<dbReference type="EMBL" id="JAWWNJ010000106">
    <property type="protein sequence ID" value="KAK6992869.1"/>
    <property type="molecule type" value="Genomic_DNA"/>
</dbReference>